<evidence type="ECO:0000256" key="1">
    <source>
        <dbReference type="SAM" id="SignalP"/>
    </source>
</evidence>
<dbReference type="InterPro" id="IPR011042">
    <property type="entry name" value="6-blade_b-propeller_TolB-like"/>
</dbReference>
<name>B6Q7M2_TALMQ</name>
<organism evidence="2 3">
    <name type="scientific">Talaromyces marneffei (strain ATCC 18224 / CBS 334.59 / QM 7333)</name>
    <name type="common">Penicillium marneffei</name>
    <dbReference type="NCBI Taxonomy" id="441960"/>
    <lineage>
        <taxon>Eukaryota</taxon>
        <taxon>Fungi</taxon>
        <taxon>Dikarya</taxon>
        <taxon>Ascomycota</taxon>
        <taxon>Pezizomycotina</taxon>
        <taxon>Eurotiomycetes</taxon>
        <taxon>Eurotiomycetidae</taxon>
        <taxon>Eurotiales</taxon>
        <taxon>Trichocomaceae</taxon>
        <taxon>Talaromyces</taxon>
        <taxon>Talaromyces sect. Talaromyces</taxon>
    </lineage>
</organism>
<dbReference type="AlphaFoldDB" id="B6Q7M2"/>
<feature type="signal peptide" evidence="1">
    <location>
        <begin position="1"/>
        <end position="24"/>
    </location>
</feature>
<dbReference type="HOGENOM" id="CLU_1326784_0_0_1"/>
<dbReference type="EMBL" id="DS995899">
    <property type="protein sequence ID" value="EEA28757.1"/>
    <property type="molecule type" value="Genomic_DNA"/>
</dbReference>
<dbReference type="OrthoDB" id="9977941at2759"/>
<evidence type="ECO:0000313" key="2">
    <source>
        <dbReference type="EMBL" id="EEA28757.1"/>
    </source>
</evidence>
<feature type="chain" id="PRO_5002845449" evidence="1">
    <location>
        <begin position="25"/>
        <end position="207"/>
    </location>
</feature>
<dbReference type="Gene3D" id="2.120.10.30">
    <property type="entry name" value="TolB, C-terminal domain"/>
    <property type="match status" value="1"/>
</dbReference>
<dbReference type="VEuPathDB" id="FungiDB:PMAA_035510"/>
<dbReference type="Proteomes" id="UP000001294">
    <property type="component" value="Unassembled WGS sequence"/>
</dbReference>
<accession>B6Q7M2</accession>
<dbReference type="PANTHER" id="PTHR42060:SF1">
    <property type="entry name" value="NHL REPEAT-CONTAINING PROTEIN"/>
    <property type="match status" value="1"/>
</dbReference>
<dbReference type="PhylomeDB" id="B6Q7M2"/>
<dbReference type="PANTHER" id="PTHR42060">
    <property type="entry name" value="NHL REPEAT-CONTAINING PROTEIN-RELATED"/>
    <property type="match status" value="1"/>
</dbReference>
<proteinExistence type="predicted"/>
<keyword evidence="3" id="KW-1185">Reference proteome</keyword>
<evidence type="ECO:0000313" key="3">
    <source>
        <dbReference type="Proteomes" id="UP000001294"/>
    </source>
</evidence>
<reference evidence="3" key="1">
    <citation type="journal article" date="2015" name="Genome Announc.">
        <title>Genome sequence of the AIDS-associated pathogen Penicillium marneffei (ATCC18224) and its near taxonomic relative Talaromyces stipitatus (ATCC10500).</title>
        <authorList>
            <person name="Nierman W.C."/>
            <person name="Fedorova-Abrams N.D."/>
            <person name="Andrianopoulos A."/>
        </authorList>
    </citation>
    <scope>NUCLEOTIDE SEQUENCE [LARGE SCALE GENOMIC DNA]</scope>
    <source>
        <strain evidence="3">ATCC 18224 / CBS 334.59 / QM 7333</strain>
    </source>
</reference>
<keyword evidence="1" id="KW-0732">Signal</keyword>
<sequence>MKLFSSTSFLALIWALTLSAQASSHPNCPSARTIQQASLNPTWIENIAFRQPNGGILFGLDLLNQATARLLYEIPDVTAVFGMLGIADDVFAVVTSTFSTTTIIATEGSFSLWKVDLKNGKSGNGGASDVSKIPDIPEAMFINSVAKAEFHHSSACAVTEHNDQLATVLIANSLLGVVWKVDINTGEYEKVIYLPAVNIDNKHMYVF</sequence>
<gene>
    <name evidence="2" type="ORF">PMAA_035510</name>
</gene>
<protein>
    <submittedName>
        <fullName evidence="2">Uncharacterized protein</fullName>
    </submittedName>
</protein>
<dbReference type="InterPro" id="IPR052998">
    <property type="entry name" value="Hetero-Diels-Alderase-like"/>
</dbReference>